<evidence type="ECO:0000256" key="1">
    <source>
        <dbReference type="ARBA" id="ARBA00009207"/>
    </source>
</evidence>
<dbReference type="PANTHER" id="PTHR16487:SF0">
    <property type="entry name" value="PROTEIN PHOSPHATASE 4 REGULATORY SUBUNIT 2-RELATED"/>
    <property type="match status" value="1"/>
</dbReference>
<dbReference type="GO" id="GO:0030289">
    <property type="term" value="C:protein phosphatase 4 complex"/>
    <property type="evidence" value="ECO:0007669"/>
    <property type="project" value="InterPro"/>
</dbReference>
<organism evidence="3 4">
    <name type="scientific">Meloidogyne enterolobii</name>
    <name type="common">Root-knot nematode worm</name>
    <name type="synonym">Meloidogyne mayaguensis</name>
    <dbReference type="NCBI Taxonomy" id="390850"/>
    <lineage>
        <taxon>Eukaryota</taxon>
        <taxon>Metazoa</taxon>
        <taxon>Ecdysozoa</taxon>
        <taxon>Nematoda</taxon>
        <taxon>Chromadorea</taxon>
        <taxon>Rhabditida</taxon>
        <taxon>Tylenchina</taxon>
        <taxon>Tylenchomorpha</taxon>
        <taxon>Tylenchoidea</taxon>
        <taxon>Meloidogynidae</taxon>
        <taxon>Meloidogyninae</taxon>
        <taxon>Meloidogyne</taxon>
    </lineage>
</organism>
<evidence type="ECO:0000313" key="3">
    <source>
        <dbReference type="EMBL" id="CAD2171203.1"/>
    </source>
</evidence>
<dbReference type="GO" id="GO:0019888">
    <property type="term" value="F:protein phosphatase regulator activity"/>
    <property type="evidence" value="ECO:0007669"/>
    <property type="project" value="InterPro"/>
</dbReference>
<evidence type="ECO:0000313" key="4">
    <source>
        <dbReference type="Proteomes" id="UP000580250"/>
    </source>
</evidence>
<dbReference type="AlphaFoldDB" id="A0A6V7V8B0"/>
<dbReference type="InterPro" id="IPR015267">
    <property type="entry name" value="PPP4R2"/>
</dbReference>
<evidence type="ECO:0000256" key="2">
    <source>
        <dbReference type="SAM" id="MobiDB-lite"/>
    </source>
</evidence>
<dbReference type="Proteomes" id="UP000580250">
    <property type="component" value="Unassembled WGS sequence"/>
</dbReference>
<gene>
    <name evidence="3" type="ORF">MENT_LOCUS22652</name>
</gene>
<dbReference type="PANTHER" id="PTHR16487">
    <property type="entry name" value="PPP4R2-RELATED PROTEIN"/>
    <property type="match status" value="1"/>
</dbReference>
<name>A0A6V7V8B0_MELEN</name>
<dbReference type="EMBL" id="CAJEWN010000179">
    <property type="protein sequence ID" value="CAD2171203.1"/>
    <property type="molecule type" value="Genomic_DNA"/>
</dbReference>
<dbReference type="Pfam" id="PF09184">
    <property type="entry name" value="PPP4R2"/>
    <property type="match status" value="1"/>
</dbReference>
<reference evidence="3 4" key="1">
    <citation type="submission" date="2020-08" db="EMBL/GenBank/DDBJ databases">
        <authorList>
            <person name="Koutsovoulos G."/>
            <person name="Danchin GJ E."/>
        </authorList>
    </citation>
    <scope>NUCLEOTIDE SEQUENCE [LARGE SCALE GENOMIC DNA]</scope>
</reference>
<protein>
    <submittedName>
        <fullName evidence="3">Uncharacterized protein</fullName>
    </submittedName>
</protein>
<comment type="caution">
    <text evidence="3">The sequence shown here is derived from an EMBL/GenBank/DDBJ whole genome shotgun (WGS) entry which is preliminary data.</text>
</comment>
<dbReference type="OrthoDB" id="341898at2759"/>
<proteinExistence type="inferred from homology"/>
<comment type="similarity">
    <text evidence="1">Belongs to the PPP4R2 family.</text>
</comment>
<feature type="region of interest" description="Disordered" evidence="2">
    <location>
        <begin position="1"/>
        <end position="25"/>
    </location>
</feature>
<sequence>MAVQANVQTQPSSSTSTVSTSKEKQFHSVEEYRKALENFEAPNVGGEINSTASEEISRSRDPLIDEFFELIANTGRPHLPWELIQKAFIWKLQAVMDGMHIIEAGQQKDDHKKEELINDKEIGDLKHFIMEKAKEFDGTPFTIQRLCELLIEPNKHYNRTGVFLRALEKNINVMTTITEDGLRITGVEDETAIGMEDDVSVPVECNFIVSVDEIDEPLTKKIAKQSQNGTRVESGVTINKPISTNIVQNQNNREDEEQSSIVGTSNIKEETTTTFYNEDKDKEYEEKIEIKLDGDNNTYNIKF</sequence>
<feature type="compositionally biased region" description="Low complexity" evidence="2">
    <location>
        <begin position="7"/>
        <end position="20"/>
    </location>
</feature>
<accession>A0A6V7V8B0</accession>
<dbReference type="GO" id="GO:0005737">
    <property type="term" value="C:cytoplasm"/>
    <property type="evidence" value="ECO:0007669"/>
    <property type="project" value="TreeGrafter"/>
</dbReference>
<dbReference type="GO" id="GO:0005634">
    <property type="term" value="C:nucleus"/>
    <property type="evidence" value="ECO:0007669"/>
    <property type="project" value="TreeGrafter"/>
</dbReference>